<gene>
    <name evidence="6" type="primary">LOC136080419</name>
</gene>
<evidence type="ECO:0000256" key="3">
    <source>
        <dbReference type="ARBA" id="ARBA00022737"/>
    </source>
</evidence>
<evidence type="ECO:0000256" key="2">
    <source>
        <dbReference type="ARBA" id="ARBA00022490"/>
    </source>
</evidence>
<dbReference type="PANTHER" id="PTHR45690">
    <property type="entry name" value="NACHT, LRR AND PYD DOMAINS-CONTAINING PROTEIN 12"/>
    <property type="match status" value="1"/>
</dbReference>
<reference evidence="6" key="1">
    <citation type="submission" date="2025-08" db="UniProtKB">
        <authorList>
            <consortium name="RefSeq"/>
        </authorList>
    </citation>
    <scope>IDENTIFICATION</scope>
</reference>
<organism evidence="5 6">
    <name type="scientific">Hydra vulgaris</name>
    <name type="common">Hydra</name>
    <name type="synonym">Hydra attenuata</name>
    <dbReference type="NCBI Taxonomy" id="6087"/>
    <lineage>
        <taxon>Eukaryota</taxon>
        <taxon>Metazoa</taxon>
        <taxon>Cnidaria</taxon>
        <taxon>Hydrozoa</taxon>
        <taxon>Hydroidolina</taxon>
        <taxon>Anthoathecata</taxon>
        <taxon>Aplanulata</taxon>
        <taxon>Hydridae</taxon>
        <taxon>Hydra</taxon>
    </lineage>
</organism>
<keyword evidence="3" id="KW-0677">Repeat</keyword>
<dbReference type="InterPro" id="IPR050637">
    <property type="entry name" value="NLRP_innate_immun_reg"/>
</dbReference>
<dbReference type="PANTHER" id="PTHR45690:SF19">
    <property type="entry name" value="NACHT, LRR AND PYD DOMAINS-CONTAINING PROTEIN 3"/>
    <property type="match status" value="1"/>
</dbReference>
<accession>A0ABM4BV93</accession>
<evidence type="ECO:0000313" key="5">
    <source>
        <dbReference type="Proteomes" id="UP001652625"/>
    </source>
</evidence>
<dbReference type="Proteomes" id="UP001652625">
    <property type="component" value="Chromosome 05"/>
</dbReference>
<dbReference type="Pfam" id="PF05729">
    <property type="entry name" value="NACHT"/>
    <property type="match status" value="1"/>
</dbReference>
<name>A0ABM4BV93_HYDVU</name>
<evidence type="ECO:0000259" key="4">
    <source>
        <dbReference type="Pfam" id="PF05729"/>
    </source>
</evidence>
<protein>
    <submittedName>
        <fullName evidence="6">NACHT, LRR and PYD domains-containing protein 3-like</fullName>
    </submittedName>
</protein>
<keyword evidence="5" id="KW-1185">Reference proteome</keyword>
<evidence type="ECO:0000256" key="1">
    <source>
        <dbReference type="ARBA" id="ARBA00004496"/>
    </source>
</evidence>
<dbReference type="SUPFAM" id="SSF52540">
    <property type="entry name" value="P-loop containing nucleoside triphosphate hydrolases"/>
    <property type="match status" value="1"/>
</dbReference>
<dbReference type="RefSeq" id="XP_065653112.1">
    <property type="nucleotide sequence ID" value="XM_065797040.1"/>
</dbReference>
<evidence type="ECO:0000313" key="6">
    <source>
        <dbReference type="RefSeq" id="XP_065653112.1"/>
    </source>
</evidence>
<dbReference type="Gene3D" id="3.40.50.300">
    <property type="entry name" value="P-loop containing nucleotide triphosphate hydrolases"/>
    <property type="match status" value="1"/>
</dbReference>
<dbReference type="InterPro" id="IPR027417">
    <property type="entry name" value="P-loop_NTPase"/>
</dbReference>
<dbReference type="GeneID" id="136080419"/>
<keyword evidence="2" id="KW-0963">Cytoplasm</keyword>
<comment type="subcellular location">
    <subcellularLocation>
        <location evidence="1">Cytoplasm</location>
    </subcellularLocation>
</comment>
<feature type="domain" description="NACHT" evidence="4">
    <location>
        <begin position="81"/>
        <end position="233"/>
    </location>
</feature>
<sequence length="501" mass="58474">MKCLHLDILEVCGTLKKYHLKLYEIQPPLKVPANVDLIDKLFNTVYTQMDVCCIERNDFLEKQMSYTPIPYSEILMNEKSAIIISGIAGIGKTWLLRKCLLDWSNNLIWKNVALVFYLECRRLNQHQNVSNVNELLSVFYYDVINNFNIGNHTALFLVDGLDEFKYLNELLNPSVCCKYPIANAIAEIQKYKHEVAGRVYAIDQYQSISKEHSDKLSIQIMGFNENEINNFVESNVKEEKKEVIKATLKKPPIAKAMASVPFYLSSMCTIISDSKNIYTNSFLTITDLYANIFLYFLQKHVINNNKLLYEIMEENFNEKCLLNICKIAYELFVENNVIFSKEEIQNFISDFDKYNLFGIIEKIETNLGCHYQFVHLTIMEFCASVYAYYCFNRLSESISLLGSDDYNLFYECFYESQSSFTDEIVLIIDKQKLWRIKIGDGKTSYETSCDYYFINHYIKSGRMLSSQSVFKYVLSDDEKKLLIQCSTYVHSVDFYCIIKLD</sequence>
<proteinExistence type="predicted"/>
<dbReference type="InterPro" id="IPR007111">
    <property type="entry name" value="NACHT_NTPase"/>
</dbReference>